<dbReference type="PANTHER" id="PTHR31460:SF3">
    <property type="entry name" value="MESOCENTIN"/>
    <property type="match status" value="1"/>
</dbReference>
<reference evidence="1 2" key="1">
    <citation type="submission" date="2016-07" db="EMBL/GenBank/DDBJ databases">
        <title>Enhancement of antibiotic productionsby engineered nitrateutilization in actinobacteria.</title>
        <authorList>
            <person name="Meng S.C."/>
        </authorList>
    </citation>
    <scope>NUCLEOTIDE SEQUENCE [LARGE SCALE GENOMIC DNA]</scope>
    <source>
        <strain evidence="1 2">NRRL 2936</strain>
    </source>
</reference>
<accession>A0A1B1MPW7</accession>
<dbReference type="PANTHER" id="PTHR31460">
    <property type="match status" value="1"/>
</dbReference>
<sequence>MGESPQDGSSPYLGRVEPWPAERRPLIIGDMPSKGQISVRIPTVSVALTLLLVATPAAASTHTGNPAPTPSAQAAELRNDAGIGLPSRYVVPGPRAYPGGLAYDQVTDQFFTGSTQEGTLYVGTPGRERMRVWLRGGVHGRTTTSGIISDDQGRLYVGGGPTNRVWIYDIRSRGLLATVSGVPGGFVNDISIAEDGTAYATDSLGHLIYRISERDGRWSMHPWLDLDGTPVEHVDGHNLNGIIAVDGDKLIAVHSQSGKLYRFDRTSKEIHQVDLGGAFLYGGDGLVWHDGRLYVVRGGLSPQNPQPQVSVLRPAEDWSAAEVESVISSDFLHPSTARVVRGRLLVVNSQYNTGQTGGQPELPFSISAIPLG</sequence>
<dbReference type="KEGG" id="sls:SLINC_8427"/>
<dbReference type="AlphaFoldDB" id="A0A1B1MPW7"/>
<dbReference type="InterPro" id="IPR053224">
    <property type="entry name" value="Sensory_adhesion_molecule"/>
</dbReference>
<dbReference type="Gene3D" id="2.130.10.10">
    <property type="entry name" value="YVTN repeat-like/Quinoprotein amine dehydrogenase"/>
    <property type="match status" value="1"/>
</dbReference>
<keyword evidence="2" id="KW-1185">Reference proteome</keyword>
<dbReference type="InterPro" id="IPR015943">
    <property type="entry name" value="WD40/YVTN_repeat-like_dom_sf"/>
</dbReference>
<dbReference type="SUPFAM" id="SSF63829">
    <property type="entry name" value="Calcium-dependent phosphotriesterase"/>
    <property type="match status" value="1"/>
</dbReference>
<dbReference type="PATRIC" id="fig|1915.4.peg.9295"/>
<protein>
    <submittedName>
        <fullName evidence="1">Superoxide dismutase</fullName>
    </submittedName>
</protein>
<organism evidence="1 2">
    <name type="scientific">Streptomyces lincolnensis</name>
    <dbReference type="NCBI Taxonomy" id="1915"/>
    <lineage>
        <taxon>Bacteria</taxon>
        <taxon>Bacillati</taxon>
        <taxon>Actinomycetota</taxon>
        <taxon>Actinomycetes</taxon>
        <taxon>Kitasatosporales</taxon>
        <taxon>Streptomycetaceae</taxon>
        <taxon>Streptomyces</taxon>
    </lineage>
</organism>
<name>A0A1B1MPW7_STRLN</name>
<dbReference type="STRING" id="1915.SLINC_8427"/>
<evidence type="ECO:0000313" key="1">
    <source>
        <dbReference type="EMBL" id="ANS70651.1"/>
    </source>
</evidence>
<gene>
    <name evidence="1" type="ORF">SLINC_8427</name>
</gene>
<evidence type="ECO:0000313" key="2">
    <source>
        <dbReference type="Proteomes" id="UP000092598"/>
    </source>
</evidence>
<dbReference type="EMBL" id="CP016438">
    <property type="protein sequence ID" value="ANS70651.1"/>
    <property type="molecule type" value="Genomic_DNA"/>
</dbReference>
<proteinExistence type="predicted"/>
<dbReference type="Proteomes" id="UP000092598">
    <property type="component" value="Chromosome"/>
</dbReference>